<dbReference type="AlphaFoldDB" id="A0A8H4YJW2"/>
<dbReference type="PANTHER" id="PTHR40045">
    <property type="entry name" value="YCGG FAMILY PROTEIN"/>
    <property type="match status" value="1"/>
</dbReference>
<keyword evidence="4" id="KW-1185">Reference proteome</keyword>
<evidence type="ECO:0008006" key="5">
    <source>
        <dbReference type="Google" id="ProtNLM"/>
    </source>
</evidence>
<keyword evidence="2" id="KW-0732">Signal</keyword>
<evidence type="ECO:0000256" key="1">
    <source>
        <dbReference type="SAM" id="MobiDB-lite"/>
    </source>
</evidence>
<feature type="signal peptide" evidence="2">
    <location>
        <begin position="1"/>
        <end position="18"/>
    </location>
</feature>
<protein>
    <recommendedName>
        <fullName evidence="5">YqcI/YcgG family protein</fullName>
    </recommendedName>
</protein>
<feature type="compositionally biased region" description="Polar residues" evidence="1">
    <location>
        <begin position="39"/>
        <end position="49"/>
    </location>
</feature>
<reference evidence="3 4" key="1">
    <citation type="journal article" date="2020" name="BMC Genomics">
        <title>Correction to: Identification and distribution of gene clusters required for synthesis of sphingolipid metabolism inhibitors in diverse species of the filamentous fungus Fusarium.</title>
        <authorList>
            <person name="Kim H.S."/>
            <person name="Lohmar J.M."/>
            <person name="Busman M."/>
            <person name="Brown D.W."/>
            <person name="Naumann T.A."/>
            <person name="Divon H.H."/>
            <person name="Lysoe E."/>
            <person name="Uhlig S."/>
            <person name="Proctor R.H."/>
        </authorList>
    </citation>
    <scope>NUCLEOTIDE SEQUENCE [LARGE SCALE GENOMIC DNA]</scope>
    <source>
        <strain evidence="3 4">NRRL 25214</strain>
    </source>
</reference>
<dbReference type="Proteomes" id="UP000573603">
    <property type="component" value="Unassembled WGS sequence"/>
</dbReference>
<accession>A0A8H4YJW2</accession>
<organism evidence="3 4">
    <name type="scientific">Fusarium anthophilum</name>
    <dbReference type="NCBI Taxonomy" id="48485"/>
    <lineage>
        <taxon>Eukaryota</taxon>
        <taxon>Fungi</taxon>
        <taxon>Dikarya</taxon>
        <taxon>Ascomycota</taxon>
        <taxon>Pezizomycotina</taxon>
        <taxon>Sordariomycetes</taxon>
        <taxon>Hypocreomycetidae</taxon>
        <taxon>Hypocreales</taxon>
        <taxon>Nectriaceae</taxon>
        <taxon>Fusarium</taxon>
        <taxon>Fusarium fujikuroi species complex</taxon>
    </lineage>
</organism>
<name>A0A8H4YJW2_9HYPO</name>
<gene>
    <name evidence="3" type="ORF">FANTH_14144</name>
</gene>
<comment type="caution">
    <text evidence="3">The sequence shown here is derived from an EMBL/GenBank/DDBJ whole genome shotgun (WGS) entry which is preliminary data.</text>
</comment>
<dbReference type="EMBL" id="JABEVY010000575">
    <property type="protein sequence ID" value="KAF5229574.1"/>
    <property type="molecule type" value="Genomic_DNA"/>
</dbReference>
<evidence type="ECO:0000313" key="4">
    <source>
        <dbReference type="Proteomes" id="UP000573603"/>
    </source>
</evidence>
<sequence>MQLAINVVILSIAVTAVTRLIQSQKSPINQLVKTLRSLTDGSKSRTPVSKQEEAASHTHGVNETQSSHSAELLTRNQVETRFDKDTWQGLAYQDFKSTILAKGSGMKTFPCVYATMGFRSDDHRYVFLESDNPSEPRNVRKVALALSEYLRMSTSLGPNTSLVIIGAPSEKQRTVEEHNQTFWDMLRGLRICDPRPWPEDIPQDTEDAKWTFCFNGEPVFPVMLTPAHQKRWSRHMSVPVIALQPKWVLDNLLGTPEKRKDAQSKVRNLLQKYDTIGISPDLTAYGEDGTSEARQLCLQDKNESVQCPYRNFDS</sequence>
<dbReference type="PANTHER" id="PTHR40045:SF1">
    <property type="entry name" value="YQCI_YCGG FAMILY PROTEIN"/>
    <property type="match status" value="1"/>
</dbReference>
<feature type="region of interest" description="Disordered" evidence="1">
    <location>
        <begin position="39"/>
        <end position="71"/>
    </location>
</feature>
<feature type="chain" id="PRO_5034808766" description="YqcI/YcgG family protein" evidence="2">
    <location>
        <begin position="19"/>
        <end position="314"/>
    </location>
</feature>
<dbReference type="InterPro" id="IPR014988">
    <property type="entry name" value="Uncharacterised_YqcI/YcgG"/>
</dbReference>
<feature type="compositionally biased region" description="Polar residues" evidence="1">
    <location>
        <begin position="59"/>
        <end position="71"/>
    </location>
</feature>
<evidence type="ECO:0000313" key="3">
    <source>
        <dbReference type="EMBL" id="KAF5229574.1"/>
    </source>
</evidence>
<proteinExistence type="predicted"/>
<evidence type="ECO:0000256" key="2">
    <source>
        <dbReference type="SAM" id="SignalP"/>
    </source>
</evidence>
<dbReference type="Pfam" id="PF08892">
    <property type="entry name" value="YqcI_YcgG"/>
    <property type="match status" value="1"/>
</dbReference>